<dbReference type="RefSeq" id="WP_251881227.1">
    <property type="nucleotide sequence ID" value="NZ_CP082276.1"/>
</dbReference>
<protein>
    <submittedName>
        <fullName evidence="1">Uncharacterized protein</fullName>
    </submittedName>
</protein>
<proteinExistence type="predicted"/>
<gene>
    <name evidence="1" type="ORF">K6Q96_16985</name>
</gene>
<accession>A0ABY4X0Z7</accession>
<keyword evidence="2" id="KW-1185">Reference proteome</keyword>
<dbReference type="EMBL" id="CP082276">
    <property type="protein sequence ID" value="USH04939.1"/>
    <property type="molecule type" value="Genomic_DNA"/>
</dbReference>
<sequence>MNSYQFMKKDTAVIHLELGTETFVNEQSQLLEQGFELAGQPLKAESLQDAYQLHKQAYGADDNEYPLIGSFADVSQALALNAIIGG</sequence>
<organism evidence="1 2">
    <name type="scientific">Grimontia kaedaensis</name>
    <dbReference type="NCBI Taxonomy" id="2872157"/>
    <lineage>
        <taxon>Bacteria</taxon>
        <taxon>Pseudomonadati</taxon>
        <taxon>Pseudomonadota</taxon>
        <taxon>Gammaproteobacteria</taxon>
        <taxon>Vibrionales</taxon>
        <taxon>Vibrionaceae</taxon>
        <taxon>Grimontia</taxon>
    </lineage>
</organism>
<reference evidence="1" key="1">
    <citation type="submission" date="2021-08" db="EMBL/GenBank/DDBJ databases">
        <authorList>
            <person name="Sakaguchi M."/>
            <person name="Kikuchi T."/>
            <person name="Urbanczyk H."/>
        </authorList>
    </citation>
    <scope>NUCLEOTIDE SEQUENCE</scope>
    <source>
        <strain evidence="1">020920N</strain>
    </source>
</reference>
<evidence type="ECO:0000313" key="1">
    <source>
        <dbReference type="EMBL" id="USH04939.1"/>
    </source>
</evidence>
<name>A0ABY4X0Z7_9GAMM</name>
<evidence type="ECO:0000313" key="2">
    <source>
        <dbReference type="Proteomes" id="UP001056255"/>
    </source>
</evidence>
<dbReference type="Proteomes" id="UP001056255">
    <property type="component" value="Chromosome II"/>
</dbReference>